<feature type="coiled-coil region" evidence="1">
    <location>
        <begin position="48"/>
        <end position="75"/>
    </location>
</feature>
<dbReference type="AlphaFoldDB" id="A0ABD1QK37"/>
<proteinExistence type="predicted"/>
<accession>A0ABD1QK37</accession>
<protein>
    <submittedName>
        <fullName evidence="2">Uncharacterized protein</fullName>
    </submittedName>
</protein>
<reference evidence="3" key="1">
    <citation type="submission" date="2024-07" db="EMBL/GenBank/DDBJ databases">
        <title>Two chromosome-level genome assemblies of Korean endemic species Abeliophyllum distichum and Forsythia ovata (Oleaceae).</title>
        <authorList>
            <person name="Jang H."/>
        </authorList>
    </citation>
    <scope>NUCLEOTIDE SEQUENCE [LARGE SCALE GENOMIC DNA]</scope>
</reference>
<keyword evidence="1" id="KW-0175">Coiled coil</keyword>
<evidence type="ECO:0000256" key="1">
    <source>
        <dbReference type="SAM" id="Coils"/>
    </source>
</evidence>
<evidence type="ECO:0000313" key="2">
    <source>
        <dbReference type="EMBL" id="KAL2475226.1"/>
    </source>
</evidence>
<gene>
    <name evidence="2" type="ORF">Adt_35962</name>
</gene>
<keyword evidence="3" id="KW-1185">Reference proteome</keyword>
<sequence length="103" mass="11623">MFEASPGLKKGCRGFPETCKESQKFAEDRVFAAETTVATADNNLEAAVSKKDKQLANAREDVEKVKAERTNADERVVLVYKKEFENTPEYMKLDHRFMTASGE</sequence>
<dbReference type="Proteomes" id="UP001604336">
    <property type="component" value="Unassembled WGS sequence"/>
</dbReference>
<organism evidence="2 3">
    <name type="scientific">Abeliophyllum distichum</name>
    <dbReference type="NCBI Taxonomy" id="126358"/>
    <lineage>
        <taxon>Eukaryota</taxon>
        <taxon>Viridiplantae</taxon>
        <taxon>Streptophyta</taxon>
        <taxon>Embryophyta</taxon>
        <taxon>Tracheophyta</taxon>
        <taxon>Spermatophyta</taxon>
        <taxon>Magnoliopsida</taxon>
        <taxon>eudicotyledons</taxon>
        <taxon>Gunneridae</taxon>
        <taxon>Pentapetalae</taxon>
        <taxon>asterids</taxon>
        <taxon>lamiids</taxon>
        <taxon>Lamiales</taxon>
        <taxon>Oleaceae</taxon>
        <taxon>Forsythieae</taxon>
        <taxon>Abeliophyllum</taxon>
    </lineage>
</organism>
<comment type="caution">
    <text evidence="2">The sequence shown here is derived from an EMBL/GenBank/DDBJ whole genome shotgun (WGS) entry which is preliminary data.</text>
</comment>
<name>A0ABD1QK37_9LAMI</name>
<dbReference type="EMBL" id="JBFOLK010000011">
    <property type="protein sequence ID" value="KAL2475226.1"/>
    <property type="molecule type" value="Genomic_DNA"/>
</dbReference>
<evidence type="ECO:0000313" key="3">
    <source>
        <dbReference type="Proteomes" id="UP001604336"/>
    </source>
</evidence>